<proteinExistence type="predicted"/>
<dbReference type="RefSeq" id="WP_186538870.1">
    <property type="nucleotide sequence ID" value="NZ_VLKB01000010.1"/>
</dbReference>
<sequence length="69" mass="8102">MSGGHVRNLLLLMKETIKYTDKLPIQTRDVQRAISELRNTYRNTVFSNEWQALAKVYHDKVGLDEGYLY</sequence>
<accession>A0A433V4J3</accession>
<comment type="caution">
    <text evidence="1">The sequence shown here is derived from an EMBL/GenBank/DDBJ whole genome shotgun (WGS) entry which is preliminary data.</text>
</comment>
<dbReference type="AlphaFoldDB" id="A0A433V4J3"/>
<evidence type="ECO:0000313" key="1">
    <source>
        <dbReference type="EMBL" id="RUT00971.1"/>
    </source>
</evidence>
<dbReference type="EMBL" id="RSCL01000021">
    <property type="protein sequence ID" value="RUT00971.1"/>
    <property type="molecule type" value="Genomic_DNA"/>
</dbReference>
<gene>
    <name evidence="1" type="ORF">DSM106972_069770</name>
</gene>
<evidence type="ECO:0000313" key="2">
    <source>
        <dbReference type="Proteomes" id="UP000271624"/>
    </source>
</evidence>
<dbReference type="Proteomes" id="UP000271624">
    <property type="component" value="Unassembled WGS sequence"/>
</dbReference>
<organism evidence="1 2">
    <name type="scientific">Dulcicalothrix desertica PCC 7102</name>
    <dbReference type="NCBI Taxonomy" id="232991"/>
    <lineage>
        <taxon>Bacteria</taxon>
        <taxon>Bacillati</taxon>
        <taxon>Cyanobacteriota</taxon>
        <taxon>Cyanophyceae</taxon>
        <taxon>Nostocales</taxon>
        <taxon>Calotrichaceae</taxon>
        <taxon>Dulcicalothrix</taxon>
    </lineage>
</organism>
<reference evidence="1" key="1">
    <citation type="submission" date="2018-12" db="EMBL/GenBank/DDBJ databases">
        <authorList>
            <person name="Will S."/>
            <person name="Neumann-Schaal M."/>
            <person name="Henke P."/>
        </authorList>
    </citation>
    <scope>NUCLEOTIDE SEQUENCE</scope>
    <source>
        <strain evidence="1">PCC 7102</strain>
    </source>
</reference>
<keyword evidence="2" id="KW-1185">Reference proteome</keyword>
<reference evidence="1" key="2">
    <citation type="journal article" date="2019" name="Genome Biol. Evol.">
        <title>Day and night: Metabolic profiles and evolutionary relationships of six axenic non-marine cyanobacteria.</title>
        <authorList>
            <person name="Will S.E."/>
            <person name="Henke P."/>
            <person name="Boedeker C."/>
            <person name="Huang S."/>
            <person name="Brinkmann H."/>
            <person name="Rohde M."/>
            <person name="Jarek M."/>
            <person name="Friedl T."/>
            <person name="Seufert S."/>
            <person name="Schumacher M."/>
            <person name="Overmann J."/>
            <person name="Neumann-Schaal M."/>
            <person name="Petersen J."/>
        </authorList>
    </citation>
    <scope>NUCLEOTIDE SEQUENCE [LARGE SCALE GENOMIC DNA]</scope>
    <source>
        <strain evidence="1">PCC 7102</strain>
    </source>
</reference>
<name>A0A433V4J3_9CYAN</name>
<protein>
    <submittedName>
        <fullName evidence="1">Uncharacterized protein</fullName>
    </submittedName>
</protein>